<dbReference type="PROSITE" id="PS50977">
    <property type="entry name" value="HTH_TETR_2"/>
    <property type="match status" value="1"/>
</dbReference>
<keyword evidence="2 4" id="KW-0238">DNA-binding</keyword>
<organism evidence="6 7">
    <name type="scientific">Leekyejoonella antrihumi</name>
    <dbReference type="NCBI Taxonomy" id="1660198"/>
    <lineage>
        <taxon>Bacteria</taxon>
        <taxon>Bacillati</taxon>
        <taxon>Actinomycetota</taxon>
        <taxon>Actinomycetes</taxon>
        <taxon>Micrococcales</taxon>
        <taxon>Dermacoccaceae</taxon>
        <taxon>Leekyejoonella</taxon>
    </lineage>
</organism>
<name>A0A563DUQ0_9MICO</name>
<dbReference type="InterPro" id="IPR041490">
    <property type="entry name" value="KstR2_TetR_C"/>
</dbReference>
<keyword evidence="3" id="KW-0804">Transcription</keyword>
<proteinExistence type="predicted"/>
<dbReference type="PROSITE" id="PS01081">
    <property type="entry name" value="HTH_TETR_1"/>
    <property type="match status" value="1"/>
</dbReference>
<reference evidence="6 7" key="1">
    <citation type="submission" date="2019-05" db="EMBL/GenBank/DDBJ databases">
        <authorList>
            <person name="Lee S.D."/>
        </authorList>
    </citation>
    <scope>NUCLEOTIDE SEQUENCE [LARGE SCALE GENOMIC DNA]</scope>
    <source>
        <strain evidence="6 7">C5-26</strain>
    </source>
</reference>
<dbReference type="OrthoDB" id="9179041at2"/>
<feature type="domain" description="HTH tetR-type" evidence="5">
    <location>
        <begin position="18"/>
        <end position="78"/>
    </location>
</feature>
<evidence type="ECO:0000256" key="1">
    <source>
        <dbReference type="ARBA" id="ARBA00023015"/>
    </source>
</evidence>
<evidence type="ECO:0000256" key="4">
    <source>
        <dbReference type="PROSITE-ProRule" id="PRU00335"/>
    </source>
</evidence>
<keyword evidence="7" id="KW-1185">Reference proteome</keyword>
<dbReference type="AlphaFoldDB" id="A0A563DUQ0"/>
<dbReference type="InterPro" id="IPR023772">
    <property type="entry name" value="DNA-bd_HTH_TetR-type_CS"/>
</dbReference>
<dbReference type="Gene3D" id="1.10.357.10">
    <property type="entry name" value="Tetracycline Repressor, domain 2"/>
    <property type="match status" value="1"/>
</dbReference>
<gene>
    <name evidence="6" type="ORF">FGL98_19565</name>
</gene>
<evidence type="ECO:0000256" key="2">
    <source>
        <dbReference type="ARBA" id="ARBA00023125"/>
    </source>
</evidence>
<dbReference type="PANTHER" id="PTHR30055">
    <property type="entry name" value="HTH-TYPE TRANSCRIPTIONAL REGULATOR RUTR"/>
    <property type="match status" value="1"/>
</dbReference>
<dbReference type="EMBL" id="VCQV01000034">
    <property type="protein sequence ID" value="TWP33906.1"/>
    <property type="molecule type" value="Genomic_DNA"/>
</dbReference>
<evidence type="ECO:0000313" key="7">
    <source>
        <dbReference type="Proteomes" id="UP000320244"/>
    </source>
</evidence>
<keyword evidence="1" id="KW-0805">Transcription regulation</keyword>
<dbReference type="GO" id="GO:0003700">
    <property type="term" value="F:DNA-binding transcription factor activity"/>
    <property type="evidence" value="ECO:0007669"/>
    <property type="project" value="TreeGrafter"/>
</dbReference>
<dbReference type="PRINTS" id="PR00455">
    <property type="entry name" value="HTHTETR"/>
</dbReference>
<dbReference type="PANTHER" id="PTHR30055:SF234">
    <property type="entry name" value="HTH-TYPE TRANSCRIPTIONAL REGULATOR BETI"/>
    <property type="match status" value="1"/>
</dbReference>
<dbReference type="Pfam" id="PF00440">
    <property type="entry name" value="TetR_N"/>
    <property type="match status" value="1"/>
</dbReference>
<sequence length="210" mass="23408">MPGQVSSAPSPRIERKRDKRVQEIVRTAADLFAERGYDAVSLDDVAERLDVTKGSLYYYFAGKDELCTAALETLGNGWMERLEELSAAYDGSDVGRLRALLHEHIMIAVRDYPAALRLFLVPREWPASQARSIKAMRTRHDAIFRDVIDSGVRAGEFDAISTDVTLQCMHAAMTQAPTWCGRLTGRARTRAIDELTDTLMLLVGCSRADD</sequence>
<dbReference type="InterPro" id="IPR001647">
    <property type="entry name" value="HTH_TetR"/>
</dbReference>
<dbReference type="Pfam" id="PF17932">
    <property type="entry name" value="TetR_C_24"/>
    <property type="match status" value="1"/>
</dbReference>
<protein>
    <submittedName>
        <fullName evidence="6">TetR/AcrR family transcriptional regulator</fullName>
    </submittedName>
</protein>
<dbReference type="InterPro" id="IPR009057">
    <property type="entry name" value="Homeodomain-like_sf"/>
</dbReference>
<feature type="DNA-binding region" description="H-T-H motif" evidence="4">
    <location>
        <begin position="41"/>
        <end position="60"/>
    </location>
</feature>
<accession>A0A563DUQ0</accession>
<dbReference type="SUPFAM" id="SSF48498">
    <property type="entry name" value="Tetracyclin repressor-like, C-terminal domain"/>
    <property type="match status" value="1"/>
</dbReference>
<dbReference type="Proteomes" id="UP000320244">
    <property type="component" value="Unassembled WGS sequence"/>
</dbReference>
<evidence type="ECO:0000313" key="6">
    <source>
        <dbReference type="EMBL" id="TWP33906.1"/>
    </source>
</evidence>
<dbReference type="GO" id="GO:0000976">
    <property type="term" value="F:transcription cis-regulatory region binding"/>
    <property type="evidence" value="ECO:0007669"/>
    <property type="project" value="TreeGrafter"/>
</dbReference>
<dbReference type="InterPro" id="IPR050109">
    <property type="entry name" value="HTH-type_TetR-like_transc_reg"/>
</dbReference>
<evidence type="ECO:0000259" key="5">
    <source>
        <dbReference type="PROSITE" id="PS50977"/>
    </source>
</evidence>
<reference evidence="6 7" key="2">
    <citation type="submission" date="2019-08" db="EMBL/GenBank/DDBJ databases">
        <title>Jejuicoccus antrihumi gen. nov., sp. nov., a new member of the family Dermacoccaceae isolated from a cave.</title>
        <authorList>
            <person name="Schumann P."/>
            <person name="Kim I.S."/>
        </authorList>
    </citation>
    <scope>NUCLEOTIDE SEQUENCE [LARGE SCALE GENOMIC DNA]</scope>
    <source>
        <strain evidence="6 7">C5-26</strain>
    </source>
</reference>
<evidence type="ECO:0000256" key="3">
    <source>
        <dbReference type="ARBA" id="ARBA00023163"/>
    </source>
</evidence>
<comment type="caution">
    <text evidence="6">The sequence shown here is derived from an EMBL/GenBank/DDBJ whole genome shotgun (WGS) entry which is preliminary data.</text>
</comment>
<dbReference type="InterPro" id="IPR036271">
    <property type="entry name" value="Tet_transcr_reg_TetR-rel_C_sf"/>
</dbReference>
<dbReference type="SUPFAM" id="SSF46689">
    <property type="entry name" value="Homeodomain-like"/>
    <property type="match status" value="1"/>
</dbReference>